<reference evidence="9" key="1">
    <citation type="submission" date="2025-08" db="UniProtKB">
        <authorList>
            <consortium name="RefSeq"/>
        </authorList>
    </citation>
    <scope>IDENTIFICATION</scope>
</reference>
<dbReference type="CDD" id="cd15562">
    <property type="entry name" value="PHD2_PHF14"/>
    <property type="match status" value="1"/>
</dbReference>
<dbReference type="InterPro" id="IPR050701">
    <property type="entry name" value="Histone_Mod_Regulator"/>
</dbReference>
<dbReference type="CTD" id="9678"/>
<dbReference type="Pfam" id="PF00628">
    <property type="entry name" value="PHD"/>
    <property type="match status" value="3"/>
</dbReference>
<dbReference type="KEGG" id="aplc:110987291"/>
<dbReference type="GO" id="GO:0006357">
    <property type="term" value="P:regulation of transcription by RNA polymerase II"/>
    <property type="evidence" value="ECO:0007669"/>
    <property type="project" value="TreeGrafter"/>
</dbReference>
<dbReference type="CDD" id="cd15674">
    <property type="entry name" value="ePHD_PHF14"/>
    <property type="match status" value="1"/>
</dbReference>
<dbReference type="SUPFAM" id="SSF57903">
    <property type="entry name" value="FYVE/PHD zinc finger"/>
    <property type="match status" value="3"/>
</dbReference>
<dbReference type="InterPro" id="IPR013083">
    <property type="entry name" value="Znf_RING/FYVE/PHD"/>
</dbReference>
<dbReference type="InterPro" id="IPR011011">
    <property type="entry name" value="Znf_FYVE_PHD"/>
</dbReference>
<dbReference type="CDD" id="cd15563">
    <property type="entry name" value="PHD3_PHF14"/>
    <property type="match status" value="1"/>
</dbReference>
<feature type="compositionally biased region" description="Acidic residues" evidence="5">
    <location>
        <begin position="51"/>
        <end position="66"/>
    </location>
</feature>
<feature type="compositionally biased region" description="Acidic residues" evidence="5">
    <location>
        <begin position="73"/>
        <end position="102"/>
    </location>
</feature>
<feature type="compositionally biased region" description="Low complexity" evidence="5">
    <location>
        <begin position="832"/>
        <end position="852"/>
    </location>
</feature>
<gene>
    <name evidence="9" type="primary">LOC110987291</name>
</gene>
<dbReference type="RefSeq" id="XP_022105582.1">
    <property type="nucleotide sequence ID" value="XM_022249890.1"/>
</dbReference>
<dbReference type="PROSITE" id="PS01359">
    <property type="entry name" value="ZF_PHD_1"/>
    <property type="match status" value="2"/>
</dbReference>
<dbReference type="OrthoDB" id="336088at2759"/>
<feature type="compositionally biased region" description="Basic and acidic residues" evidence="5">
    <location>
        <begin position="683"/>
        <end position="696"/>
    </location>
</feature>
<feature type="compositionally biased region" description="Polar residues" evidence="5">
    <location>
        <begin position="783"/>
        <end position="796"/>
    </location>
</feature>
<name>A0A8B7ZKL5_ACAPL</name>
<dbReference type="Gene3D" id="2.30.30.1150">
    <property type="match status" value="2"/>
</dbReference>
<dbReference type="InterPro" id="IPR019786">
    <property type="entry name" value="Zinc_finger_PHD-type_CS"/>
</dbReference>
<proteinExistence type="predicted"/>
<dbReference type="Proteomes" id="UP000694845">
    <property type="component" value="Unplaced"/>
</dbReference>
<feature type="compositionally biased region" description="Low complexity" evidence="5">
    <location>
        <begin position="909"/>
        <end position="919"/>
    </location>
</feature>
<feature type="region of interest" description="Disordered" evidence="5">
    <location>
        <begin position="43"/>
        <end position="115"/>
    </location>
</feature>
<feature type="compositionally biased region" description="Basic and acidic residues" evidence="5">
    <location>
        <begin position="769"/>
        <end position="780"/>
    </location>
</feature>
<dbReference type="PROSITE" id="PS50016">
    <property type="entry name" value="ZF_PHD_2"/>
    <property type="match status" value="3"/>
</dbReference>
<evidence type="ECO:0000256" key="2">
    <source>
        <dbReference type="ARBA" id="ARBA00022771"/>
    </source>
</evidence>
<dbReference type="PROSITE" id="PS51805">
    <property type="entry name" value="EPHD"/>
    <property type="match status" value="1"/>
</dbReference>
<feature type="compositionally biased region" description="Polar residues" evidence="5">
    <location>
        <begin position="883"/>
        <end position="900"/>
    </location>
</feature>
<dbReference type="InterPro" id="IPR034732">
    <property type="entry name" value="EPHD"/>
</dbReference>
<keyword evidence="8" id="KW-1185">Reference proteome</keyword>
<protein>
    <submittedName>
        <fullName evidence="9">PHD finger protein 14-like isoform X1</fullName>
    </submittedName>
</protein>
<evidence type="ECO:0000313" key="8">
    <source>
        <dbReference type="Proteomes" id="UP000694845"/>
    </source>
</evidence>
<evidence type="ECO:0000256" key="3">
    <source>
        <dbReference type="ARBA" id="ARBA00022833"/>
    </source>
</evidence>
<evidence type="ECO:0000256" key="4">
    <source>
        <dbReference type="PROSITE-ProRule" id="PRU00146"/>
    </source>
</evidence>
<dbReference type="InterPro" id="IPR019787">
    <property type="entry name" value="Znf_PHD-finger"/>
</dbReference>
<dbReference type="AlphaFoldDB" id="A0A8B7ZKL5"/>
<evidence type="ECO:0000256" key="1">
    <source>
        <dbReference type="ARBA" id="ARBA00022723"/>
    </source>
</evidence>
<keyword evidence="2 4" id="KW-0863">Zinc-finger</keyword>
<dbReference type="InterPro" id="IPR001965">
    <property type="entry name" value="Znf_PHD"/>
</dbReference>
<feature type="domain" description="PHD-type" evidence="6">
    <location>
        <begin position="703"/>
        <end position="756"/>
    </location>
</feature>
<feature type="domain" description="PHD-type" evidence="7">
    <location>
        <begin position="212"/>
        <end position="329"/>
    </location>
</feature>
<dbReference type="PANTHER" id="PTHR13793:SF150">
    <property type="entry name" value="PHD FINGER PROTEIN 14"/>
    <property type="match status" value="1"/>
</dbReference>
<feature type="region of interest" description="Disordered" evidence="5">
    <location>
        <begin position="762"/>
        <end position="940"/>
    </location>
</feature>
<keyword evidence="3" id="KW-0862">Zinc</keyword>
<evidence type="ECO:0000256" key="5">
    <source>
        <dbReference type="SAM" id="MobiDB-lite"/>
    </source>
</evidence>
<dbReference type="GeneID" id="110987291"/>
<evidence type="ECO:0000259" key="7">
    <source>
        <dbReference type="PROSITE" id="PS51805"/>
    </source>
</evidence>
<organism evidence="8 9">
    <name type="scientific">Acanthaster planci</name>
    <name type="common">Crown-of-thorns starfish</name>
    <dbReference type="NCBI Taxonomy" id="133434"/>
    <lineage>
        <taxon>Eukaryota</taxon>
        <taxon>Metazoa</taxon>
        <taxon>Echinodermata</taxon>
        <taxon>Eleutherozoa</taxon>
        <taxon>Asterozoa</taxon>
        <taxon>Asteroidea</taxon>
        <taxon>Valvatacea</taxon>
        <taxon>Valvatida</taxon>
        <taxon>Acanthasteridae</taxon>
        <taxon>Acanthaster</taxon>
    </lineage>
</organism>
<feature type="compositionally biased region" description="Low complexity" evidence="5">
    <location>
        <begin position="805"/>
        <end position="817"/>
    </location>
</feature>
<feature type="domain" description="PHD-type" evidence="6">
    <location>
        <begin position="147"/>
        <end position="209"/>
    </location>
</feature>
<dbReference type="SMART" id="SM00249">
    <property type="entry name" value="PHD"/>
    <property type="match status" value="4"/>
</dbReference>
<evidence type="ECO:0000259" key="6">
    <source>
        <dbReference type="PROSITE" id="PS50016"/>
    </source>
</evidence>
<sequence>MAEEVKNEQKGGGGEDVDFLYEAMYKRDPKKRRVKPVERHLIQLDFGLSDSENDSDFEINEHEDPDSAGSAAEMEEDGSTEGDREFDDEDNEDDDEEGEEDSGQGMSDSDGGKKLSIGELISKARVSSMKGMDKTGSGEKPSAKLKMLICAVCLGEVSIDSDEIVECDSCGIGVHEGCYGEILSDGDSTSSIQTASSTEPWFCDTCKAGISDPTCELCPNSGGIFKETDAGRWVHVVCALYVPGVAFADVEKLRWVTLSEMPTGKWGVRTCVYCEDERFSRTGICISCDAGMCRNYFHVTCGQREGILSEASPEEDIADPFYAYCKLHVEKSSMRHRRQNYLAMQSQLKIFQERKPDDPIAQERITEKLKRWQEKYKESRVKKPSPWVPTEKVPRLLTTSPSATRHLMKKAELLGINTESPHQAQVKEISEVRRKWHIPPAFTSEFVNYYLDRDVRMSNLKNRLAESMRVNERLQGEQVTLRGLYDKLTSEVESLRISTAKQRMEGQSLWKMLVGMGLKKQPMPEAIKSPWAKKIPPKKEGPKSPAVIHSCGICKQSTDQHQLALCDTCKKHYHLGCLDPPLSRMPKKTAFSGWQCSECVSSSSDTSMAETVEGEEGDEAGRRKRRVIREPNKFTPPVDGKGGQKKVASRGKRKGRRGLKRKLKVTKEEGEEECGTSVNAENETPKAKRERTTQRKLPVREAKGTCVKCNKEGDCNSIVRCDQCRKCYHLGCLDPPCKKYPKKFGYMWYCTDCDTGSSTEEECFEDHEEQEKLATPDDKQPATPDNKQVSTPSSKPSKGKMATEKSSPSSKNSPASARGSPNGDSKTSLDGNKASVSPSTSSPSGNKPSPNRNKARKGSGSPRASKASPNGTSPNGKKRSPGVNDTSPSENKVSPTSSKASPGKGKTSPGGRRSSPAGSKDIQAGDSKGPTGNKRSPPKK</sequence>
<feature type="region of interest" description="Disordered" evidence="5">
    <location>
        <begin position="605"/>
        <end position="696"/>
    </location>
</feature>
<dbReference type="GO" id="GO:0008270">
    <property type="term" value="F:zinc ion binding"/>
    <property type="evidence" value="ECO:0007669"/>
    <property type="project" value="UniProtKB-KW"/>
</dbReference>
<dbReference type="Gene3D" id="3.30.40.10">
    <property type="entry name" value="Zinc/RING finger domain, C3HC4 (zinc finger)"/>
    <property type="match status" value="2"/>
</dbReference>
<feature type="compositionally biased region" description="Basic residues" evidence="5">
    <location>
        <begin position="643"/>
        <end position="664"/>
    </location>
</feature>
<keyword evidence="1" id="KW-0479">Metal-binding</keyword>
<feature type="domain" description="PHD-type" evidence="6">
    <location>
        <begin position="548"/>
        <end position="602"/>
    </location>
</feature>
<dbReference type="PANTHER" id="PTHR13793">
    <property type="entry name" value="PHD FINGER PROTEINS"/>
    <property type="match status" value="1"/>
</dbReference>
<accession>A0A8B7ZKL5</accession>
<dbReference type="CDD" id="cd15561">
    <property type="entry name" value="PHD1_PHF14"/>
    <property type="match status" value="1"/>
</dbReference>
<evidence type="ECO:0000313" key="9">
    <source>
        <dbReference type="RefSeq" id="XP_022105582.1"/>
    </source>
</evidence>
<dbReference type="Pfam" id="PF13832">
    <property type="entry name" value="zf-HC5HC2H_2"/>
    <property type="match status" value="1"/>
</dbReference>